<dbReference type="Proteomes" id="UP001165422">
    <property type="component" value="Unassembled WGS sequence"/>
</dbReference>
<organism evidence="3 4">
    <name type="scientific">Clostridium aromativorans</name>
    <dbReference type="NCBI Taxonomy" id="2836848"/>
    <lineage>
        <taxon>Bacteria</taxon>
        <taxon>Bacillati</taxon>
        <taxon>Bacillota</taxon>
        <taxon>Clostridia</taxon>
        <taxon>Eubacteriales</taxon>
        <taxon>Clostridiaceae</taxon>
        <taxon>Clostridium</taxon>
    </lineage>
</organism>
<dbReference type="NCBIfam" id="NF005325">
    <property type="entry name" value="PRK06853.1-5"/>
    <property type="match status" value="1"/>
</dbReference>
<sequence>MSGVKNILFVGVGGQGIILASKVLVSGLIAAGYDVKMSEVHGMAQRGGSVTTQVRYGDKVYSPIIGKGSADVIVAFEEIEALRWIEYLKSDGRLIVNDYKIPSATVLSEKEKYPEGVIENIRSHIKNVTIIDAAKEAKKLGNIKSQNIIMLGALLKILQISEIDWRKIVRENVKEQFINLNIKAMEVGMNTSSKL</sequence>
<comment type="caution">
    <text evidence="3">The sequence shown here is derived from an EMBL/GenBank/DDBJ whole genome shotgun (WGS) entry which is preliminary data.</text>
</comment>
<dbReference type="InterPro" id="IPR002869">
    <property type="entry name" value="Pyrv_flavodox_OxRed_cen"/>
</dbReference>
<protein>
    <submittedName>
        <fullName evidence="3">Indolepyruvate oxidoreductase subunit beta</fullName>
    </submittedName>
</protein>
<dbReference type="InterPro" id="IPR052198">
    <property type="entry name" value="IorB_Oxidoreductase"/>
</dbReference>
<dbReference type="PANTHER" id="PTHR43854">
    <property type="entry name" value="INDOLEPYRUVATE OXIDOREDUCTASE SUBUNIT IORB"/>
    <property type="match status" value="1"/>
</dbReference>
<accession>A0ABS8N6P6</accession>
<proteinExistence type="predicted"/>
<dbReference type="EMBL" id="JAJJPB010000014">
    <property type="protein sequence ID" value="MCC9295494.1"/>
    <property type="molecule type" value="Genomic_DNA"/>
</dbReference>
<reference evidence="3" key="1">
    <citation type="submission" date="2021-11" db="EMBL/GenBank/DDBJ databases">
        <authorList>
            <person name="Qingchun L."/>
            <person name="Dong Z."/>
            <person name="Zongwei Q."/>
            <person name="Jia Z."/>
            <person name="Duotao L."/>
        </authorList>
    </citation>
    <scope>NUCLEOTIDE SEQUENCE</scope>
    <source>
        <strain evidence="3">WLY-B-L2</strain>
    </source>
</reference>
<dbReference type="Gene3D" id="3.40.920.10">
    <property type="entry name" value="Pyruvate-ferredoxin oxidoreductase, PFOR, domain III"/>
    <property type="match status" value="1"/>
</dbReference>
<dbReference type="SUPFAM" id="SSF53323">
    <property type="entry name" value="Pyruvate-ferredoxin oxidoreductase, PFOR, domain III"/>
    <property type="match status" value="1"/>
</dbReference>
<gene>
    <name evidence="3" type="ORF">LN736_11560</name>
</gene>
<dbReference type="PANTHER" id="PTHR43854:SF1">
    <property type="entry name" value="INDOLEPYRUVATE OXIDOREDUCTASE SUBUNIT IORB"/>
    <property type="match status" value="1"/>
</dbReference>
<dbReference type="InterPro" id="IPR019752">
    <property type="entry name" value="Pyrv/ketoisovalerate_OxRed_cat"/>
</dbReference>
<dbReference type="Pfam" id="PF01558">
    <property type="entry name" value="POR"/>
    <property type="match status" value="1"/>
</dbReference>
<evidence type="ECO:0000313" key="3">
    <source>
        <dbReference type="EMBL" id="MCC9295494.1"/>
    </source>
</evidence>
<keyword evidence="1" id="KW-0560">Oxidoreductase</keyword>
<evidence type="ECO:0000313" key="4">
    <source>
        <dbReference type="Proteomes" id="UP001165422"/>
    </source>
</evidence>
<name>A0ABS8N6P6_9CLOT</name>
<evidence type="ECO:0000256" key="1">
    <source>
        <dbReference type="ARBA" id="ARBA00023002"/>
    </source>
</evidence>
<evidence type="ECO:0000259" key="2">
    <source>
        <dbReference type="Pfam" id="PF01558"/>
    </source>
</evidence>
<feature type="domain" description="Pyruvate/ketoisovalerate oxidoreductase catalytic" evidence="2">
    <location>
        <begin position="13"/>
        <end position="189"/>
    </location>
</feature>
<keyword evidence="4" id="KW-1185">Reference proteome</keyword>
<dbReference type="RefSeq" id="WP_229981567.1">
    <property type="nucleotide sequence ID" value="NZ_JAJJPB010000014.1"/>
</dbReference>